<keyword evidence="2" id="KW-1185">Reference proteome</keyword>
<sequence>MQPDVTALTSQERVEGVGSFEPISVPVIRHTSFTHYTPPPAATMEFADVCYGRSEIPRLQELYGKEGYRAVTLDECIQRVSWCSV</sequence>
<reference evidence="1" key="1">
    <citation type="submission" date="2021-05" db="EMBL/GenBank/DDBJ databases">
        <authorList>
            <person name="Pan Q."/>
            <person name="Jouanno E."/>
            <person name="Zahm M."/>
            <person name="Klopp C."/>
            <person name="Cabau C."/>
            <person name="Louis A."/>
            <person name="Berthelot C."/>
            <person name="Parey E."/>
            <person name="Roest Crollius H."/>
            <person name="Montfort J."/>
            <person name="Robinson-Rechavi M."/>
            <person name="Bouchez O."/>
            <person name="Lampietro C."/>
            <person name="Lopez Roques C."/>
            <person name="Donnadieu C."/>
            <person name="Postlethwait J."/>
            <person name="Bobe J."/>
            <person name="Dillon D."/>
            <person name="Chandos A."/>
            <person name="von Hippel F."/>
            <person name="Guiguen Y."/>
        </authorList>
    </citation>
    <scope>NUCLEOTIDE SEQUENCE</scope>
    <source>
        <strain evidence="1">YG-Jan2019</strain>
    </source>
</reference>
<accession>A0ACC2GEA3</accession>
<gene>
    <name evidence="1" type="ORF">DPEC_G00176120</name>
</gene>
<evidence type="ECO:0000313" key="2">
    <source>
        <dbReference type="Proteomes" id="UP001157502"/>
    </source>
</evidence>
<name>A0ACC2GEA3_DALPE</name>
<dbReference type="EMBL" id="CM055741">
    <property type="protein sequence ID" value="KAJ8002083.1"/>
    <property type="molecule type" value="Genomic_DNA"/>
</dbReference>
<evidence type="ECO:0000313" key="1">
    <source>
        <dbReference type="EMBL" id="KAJ8002083.1"/>
    </source>
</evidence>
<organism evidence="1 2">
    <name type="scientific">Dallia pectoralis</name>
    <name type="common">Alaska blackfish</name>
    <dbReference type="NCBI Taxonomy" id="75939"/>
    <lineage>
        <taxon>Eukaryota</taxon>
        <taxon>Metazoa</taxon>
        <taxon>Chordata</taxon>
        <taxon>Craniata</taxon>
        <taxon>Vertebrata</taxon>
        <taxon>Euteleostomi</taxon>
        <taxon>Actinopterygii</taxon>
        <taxon>Neopterygii</taxon>
        <taxon>Teleostei</taxon>
        <taxon>Protacanthopterygii</taxon>
        <taxon>Esociformes</taxon>
        <taxon>Umbridae</taxon>
        <taxon>Dallia</taxon>
    </lineage>
</organism>
<protein>
    <submittedName>
        <fullName evidence="1">Uncharacterized protein</fullName>
    </submittedName>
</protein>
<comment type="caution">
    <text evidence="1">The sequence shown here is derived from an EMBL/GenBank/DDBJ whole genome shotgun (WGS) entry which is preliminary data.</text>
</comment>
<dbReference type="Proteomes" id="UP001157502">
    <property type="component" value="Chromosome 14"/>
</dbReference>
<proteinExistence type="predicted"/>